<feature type="chain" id="PRO_5005186280" description="DUF2231 domain-containing protein" evidence="3">
    <location>
        <begin position="23"/>
        <end position="204"/>
    </location>
</feature>
<dbReference type="Pfam" id="PF09990">
    <property type="entry name" value="DUF2231"/>
    <property type="match status" value="1"/>
</dbReference>
<feature type="compositionally biased region" description="Low complexity" evidence="1">
    <location>
        <begin position="33"/>
        <end position="43"/>
    </location>
</feature>
<sequence precursor="true">MIPGLRLLVSLILLTIAQPVLAHGPEQHEKDQATPAAATANANVSHEVSPAVGAKKEQGHATRSAEHHEAQSASIWTRLHPATVHFPIALLLMAALTELLSVFNPAPGLRSAVRVMAVGGAVGAVVAALFGWIHTGLWLGGDATMQWHRWTGTGLAIAAPLPALLSHRADRLPFRGLLFLIAIVLLAQGYWGGELAHGSNHLGL</sequence>
<feature type="compositionally biased region" description="Basic and acidic residues" evidence="1">
    <location>
        <begin position="54"/>
        <end position="67"/>
    </location>
</feature>
<dbReference type="Proteomes" id="UP000037643">
    <property type="component" value="Chromosome"/>
</dbReference>
<accession>A0A0G3XA51</accession>
<reference evidence="5 6" key="1">
    <citation type="submission" date="2015-06" db="EMBL/GenBank/DDBJ databases">
        <authorList>
            <person name="Kim K.M."/>
        </authorList>
    </citation>
    <scope>NUCLEOTIDE SEQUENCE [LARGE SCALE GENOMIC DNA]</scope>
    <source>
        <strain evidence="5 6">KCTC 22370</strain>
    </source>
</reference>
<feature type="region of interest" description="Disordered" evidence="1">
    <location>
        <begin position="25"/>
        <end position="67"/>
    </location>
</feature>
<keyword evidence="3" id="KW-0732">Signal</keyword>
<evidence type="ECO:0000313" key="5">
    <source>
        <dbReference type="EMBL" id="AKM07499.1"/>
    </source>
</evidence>
<evidence type="ECO:0000256" key="2">
    <source>
        <dbReference type="SAM" id="Phobius"/>
    </source>
</evidence>
<name>A0A0G3XA51_9SPHN</name>
<feature type="domain" description="DUF2231" evidence="4">
    <location>
        <begin position="79"/>
        <end position="196"/>
    </location>
</feature>
<feature type="transmembrane region" description="Helical" evidence="2">
    <location>
        <begin position="115"/>
        <end position="135"/>
    </location>
</feature>
<feature type="transmembrane region" description="Helical" evidence="2">
    <location>
        <begin position="84"/>
        <end position="103"/>
    </location>
</feature>
<keyword evidence="2" id="KW-0472">Membrane</keyword>
<protein>
    <recommendedName>
        <fullName evidence="4">DUF2231 domain-containing protein</fullName>
    </recommendedName>
</protein>
<feature type="transmembrane region" description="Helical" evidence="2">
    <location>
        <begin position="147"/>
        <end position="165"/>
    </location>
</feature>
<dbReference type="RefSeq" id="WP_058350902.1">
    <property type="nucleotide sequence ID" value="NZ_CP011805.1"/>
</dbReference>
<evidence type="ECO:0000259" key="4">
    <source>
        <dbReference type="Pfam" id="PF09990"/>
    </source>
</evidence>
<evidence type="ECO:0000256" key="1">
    <source>
        <dbReference type="SAM" id="MobiDB-lite"/>
    </source>
</evidence>
<keyword evidence="2" id="KW-1133">Transmembrane helix</keyword>
<dbReference type="STRING" id="543877.AM2010_1427"/>
<keyword evidence="2" id="KW-0812">Transmembrane</keyword>
<keyword evidence="6" id="KW-1185">Reference proteome</keyword>
<proteinExistence type="predicted"/>
<feature type="transmembrane region" description="Helical" evidence="2">
    <location>
        <begin position="172"/>
        <end position="191"/>
    </location>
</feature>
<feature type="signal peptide" evidence="3">
    <location>
        <begin position="1"/>
        <end position="22"/>
    </location>
</feature>
<gene>
    <name evidence="5" type="ORF">AM2010_1427</name>
</gene>
<dbReference type="KEGG" id="amx:AM2010_1427"/>
<dbReference type="AlphaFoldDB" id="A0A0G3XA51"/>
<dbReference type="InterPro" id="IPR019251">
    <property type="entry name" value="DUF2231_TM"/>
</dbReference>
<dbReference type="EMBL" id="CP011805">
    <property type="protein sequence ID" value="AKM07499.1"/>
    <property type="molecule type" value="Genomic_DNA"/>
</dbReference>
<organism evidence="5 6">
    <name type="scientific">Pelagerythrobacter marensis</name>
    <dbReference type="NCBI Taxonomy" id="543877"/>
    <lineage>
        <taxon>Bacteria</taxon>
        <taxon>Pseudomonadati</taxon>
        <taxon>Pseudomonadota</taxon>
        <taxon>Alphaproteobacteria</taxon>
        <taxon>Sphingomonadales</taxon>
        <taxon>Erythrobacteraceae</taxon>
        <taxon>Pelagerythrobacter</taxon>
    </lineage>
</organism>
<evidence type="ECO:0000256" key="3">
    <source>
        <dbReference type="SAM" id="SignalP"/>
    </source>
</evidence>
<dbReference type="PATRIC" id="fig|543877.4.peg.1451"/>
<evidence type="ECO:0000313" key="6">
    <source>
        <dbReference type="Proteomes" id="UP000037643"/>
    </source>
</evidence>